<dbReference type="GO" id="GO:0046872">
    <property type="term" value="F:metal ion binding"/>
    <property type="evidence" value="ECO:0007669"/>
    <property type="project" value="UniProtKB-UniRule"/>
</dbReference>
<evidence type="ECO:0000256" key="3">
    <source>
        <dbReference type="ARBA" id="ARBA00022723"/>
    </source>
</evidence>
<comment type="domain">
    <text evidence="7">Subfamily III proteins have a conserved RTxK motif about 40-50 residues from the C-terminus; the threonine may be replaced by serine or cysteine.</text>
</comment>
<dbReference type="PANTHER" id="PTHR12260:SF6">
    <property type="entry name" value="DAMAGE-CONTROL PHOSPHATASE ARMT1"/>
    <property type="match status" value="1"/>
</dbReference>
<accession>A0AA39QW75</accession>
<comment type="catalytic activity">
    <reaction evidence="6 7">
        <text>beta-D-fructose 6-phosphate = dihydroxyacetone + D-glyceraldehyde 3-phosphate</text>
        <dbReference type="Rhea" id="RHEA:28002"/>
        <dbReference type="ChEBI" id="CHEBI:16016"/>
        <dbReference type="ChEBI" id="CHEBI:57634"/>
        <dbReference type="ChEBI" id="CHEBI:59776"/>
    </reaction>
</comment>
<dbReference type="InterPro" id="IPR036075">
    <property type="entry name" value="ARMT-1-like_metal-bd_sf"/>
</dbReference>
<evidence type="ECO:0000256" key="6">
    <source>
        <dbReference type="ARBA" id="ARBA00048809"/>
    </source>
</evidence>
<evidence type="ECO:0000256" key="4">
    <source>
        <dbReference type="ARBA" id="ARBA00022801"/>
    </source>
</evidence>
<organism evidence="9 10">
    <name type="scientific">Cladonia borealis</name>
    <dbReference type="NCBI Taxonomy" id="184061"/>
    <lineage>
        <taxon>Eukaryota</taxon>
        <taxon>Fungi</taxon>
        <taxon>Dikarya</taxon>
        <taxon>Ascomycota</taxon>
        <taxon>Pezizomycotina</taxon>
        <taxon>Lecanoromycetes</taxon>
        <taxon>OSLEUM clade</taxon>
        <taxon>Lecanoromycetidae</taxon>
        <taxon>Lecanorales</taxon>
        <taxon>Lecanorineae</taxon>
        <taxon>Cladoniaceae</taxon>
        <taxon>Cladonia</taxon>
    </lineage>
</organism>
<dbReference type="InterPro" id="IPR039763">
    <property type="entry name" value="ARMT1"/>
</dbReference>
<keyword evidence="4 7" id="KW-0378">Hydrolase</keyword>
<comment type="cofactor">
    <cofactor evidence="7">
        <name>Mn(2+)</name>
        <dbReference type="ChEBI" id="CHEBI:29035"/>
    </cofactor>
    <cofactor evidence="7">
        <name>Ni(2+)</name>
        <dbReference type="ChEBI" id="CHEBI:49786"/>
    </cofactor>
</comment>
<gene>
    <name evidence="9" type="ORF">JMJ35_006814</name>
</gene>
<keyword evidence="3 7" id="KW-0479">Metal-binding</keyword>
<dbReference type="GO" id="GO:0006974">
    <property type="term" value="P:DNA damage response"/>
    <property type="evidence" value="ECO:0007669"/>
    <property type="project" value="TreeGrafter"/>
</dbReference>
<comment type="catalytic activity">
    <reaction evidence="1 7">
        <text>beta-D-fructose 1-phosphate + H2O = D-fructose + phosphate</text>
        <dbReference type="Rhea" id="RHEA:35603"/>
        <dbReference type="ChEBI" id="CHEBI:15377"/>
        <dbReference type="ChEBI" id="CHEBI:37721"/>
        <dbReference type="ChEBI" id="CHEBI:43474"/>
        <dbReference type="ChEBI" id="CHEBI:138881"/>
    </reaction>
</comment>
<evidence type="ECO:0000313" key="10">
    <source>
        <dbReference type="Proteomes" id="UP001166286"/>
    </source>
</evidence>
<dbReference type="SUPFAM" id="SSF111321">
    <property type="entry name" value="AF1104-like"/>
    <property type="match status" value="1"/>
</dbReference>
<evidence type="ECO:0000313" key="9">
    <source>
        <dbReference type="EMBL" id="KAK0510382.1"/>
    </source>
</evidence>
<evidence type="ECO:0000259" key="8">
    <source>
        <dbReference type="Pfam" id="PF01937"/>
    </source>
</evidence>
<dbReference type="Proteomes" id="UP001166286">
    <property type="component" value="Unassembled WGS sequence"/>
</dbReference>
<sequence length="460" mass="51967">MPTFLKSDPIYENSNTGDPKSYAYQTARTRWPKIWSSAISTVQTTIDESKLSDQDDIASKIIISKLAALINALARNAPLEPIADDGSSDIEDYNKELLSFKNLTWLAAPWLFAECYIYRLVYTFFSTSSSFWQSHDIFYTEKCQSLVASHVATIELLKRFSQILESIRSGDRHLADEQTEEALFDEMVQIALWGNATDLTLLSSLSVDEVQSRQGKKARDASREHIVVNDTDKVWALLSALKNGKCPSTGVVHIVLDNSGFELLADLVVASYVLEKKFADMVVLHGKAMPWFVSDVNARDFAWLVGSFAEGTYYPDAGRHDKAVIQKTGTYWRDLLSSKKIEYRAHPFWTTQHSFGRMPELQPELFAELAGADLIIFKGDLNYRKLTYDGYWPKTTPFSKAMGPFAEMHGGKGVRTLVLRTCKADVCVGLRAEQEEKLEDGWTRYGKYGVISYWDAKRAD</sequence>
<protein>
    <recommendedName>
        <fullName evidence="7">Sugar phosphate phosphatase</fullName>
        <ecNumber evidence="7">3.1.3.-</ecNumber>
    </recommendedName>
</protein>
<dbReference type="PANTHER" id="PTHR12260">
    <property type="entry name" value="DAMAGE-CONTROL PHOSPHATASE ARMT1"/>
    <property type="match status" value="1"/>
</dbReference>
<comment type="similarity">
    <text evidence="2 7">Belongs to the damage-control phosphatase family. Sugar phosphate phosphatase III subfamily.</text>
</comment>
<evidence type="ECO:0000256" key="2">
    <source>
        <dbReference type="ARBA" id="ARBA00009519"/>
    </source>
</evidence>
<dbReference type="Pfam" id="PF01937">
    <property type="entry name" value="ARMT1-like_dom"/>
    <property type="match status" value="1"/>
</dbReference>
<reference evidence="9" key="1">
    <citation type="submission" date="2023-03" db="EMBL/GenBank/DDBJ databases">
        <title>Complete genome of Cladonia borealis.</title>
        <authorList>
            <person name="Park H."/>
        </authorList>
    </citation>
    <scope>NUCLEOTIDE SEQUENCE</scope>
    <source>
        <strain evidence="9">ANT050790</strain>
    </source>
</reference>
<dbReference type="EMBL" id="JAFEKC020000015">
    <property type="protein sequence ID" value="KAK0510382.1"/>
    <property type="molecule type" value="Genomic_DNA"/>
</dbReference>
<name>A0AA39QW75_9LECA</name>
<comment type="function">
    <text evidence="7">Metal-dependent phosphatase that shows phosphatase activity against several substrates, including fructose-1-phosphate and fructose-6-phosphate. Its preference for fructose-1-phosphate, a strong glycating agent that causes DNA damage rather than a canonical yeast metabolite, suggests a damage-control function in hexose phosphate metabolism.</text>
</comment>
<evidence type="ECO:0000256" key="5">
    <source>
        <dbReference type="ARBA" id="ARBA00023211"/>
    </source>
</evidence>
<proteinExistence type="inferred from homology"/>
<dbReference type="GO" id="GO:0016791">
    <property type="term" value="F:phosphatase activity"/>
    <property type="evidence" value="ECO:0007669"/>
    <property type="project" value="TreeGrafter"/>
</dbReference>
<dbReference type="GO" id="GO:0005634">
    <property type="term" value="C:nucleus"/>
    <property type="evidence" value="ECO:0007669"/>
    <property type="project" value="TreeGrafter"/>
</dbReference>
<dbReference type="EC" id="3.1.3.-" evidence="7"/>
<keyword evidence="5 7" id="KW-0464">Manganese</keyword>
<feature type="domain" description="Damage-control phosphatase ARMT1-like metal-binding" evidence="8">
    <location>
        <begin position="26"/>
        <end position="438"/>
    </location>
</feature>
<keyword evidence="10" id="KW-1185">Reference proteome</keyword>
<dbReference type="AlphaFoldDB" id="A0AA39QW75"/>
<evidence type="ECO:0000256" key="7">
    <source>
        <dbReference type="RuleBase" id="RU367030"/>
    </source>
</evidence>
<dbReference type="InterPro" id="IPR002791">
    <property type="entry name" value="ARMT1-like_metal-bd"/>
</dbReference>
<dbReference type="Gene3D" id="3.40.50.10880">
    <property type="entry name" value="Uncharacterised protein PF01937, DUF89, domain 3"/>
    <property type="match status" value="1"/>
</dbReference>
<comment type="caution">
    <text evidence="9">The sequence shown here is derived from an EMBL/GenBank/DDBJ whole genome shotgun (WGS) entry which is preliminary data.</text>
</comment>
<evidence type="ECO:0000256" key="1">
    <source>
        <dbReference type="ARBA" id="ARBA00001326"/>
    </source>
</evidence>
<dbReference type="Gene3D" id="1.20.930.60">
    <property type="match status" value="1"/>
</dbReference>